<dbReference type="GeneID" id="37172299"/>
<evidence type="ECO:0000313" key="1">
    <source>
        <dbReference type="EMBL" id="RAH75752.1"/>
    </source>
</evidence>
<evidence type="ECO:0000313" key="2">
    <source>
        <dbReference type="Proteomes" id="UP000249497"/>
    </source>
</evidence>
<organism evidence="1 2">
    <name type="scientific">Aspergillus japonicus CBS 114.51</name>
    <dbReference type="NCBI Taxonomy" id="1448312"/>
    <lineage>
        <taxon>Eukaryota</taxon>
        <taxon>Fungi</taxon>
        <taxon>Dikarya</taxon>
        <taxon>Ascomycota</taxon>
        <taxon>Pezizomycotina</taxon>
        <taxon>Eurotiomycetes</taxon>
        <taxon>Eurotiomycetidae</taxon>
        <taxon>Eurotiales</taxon>
        <taxon>Aspergillaceae</taxon>
        <taxon>Aspergillus</taxon>
        <taxon>Aspergillus subgen. Circumdati</taxon>
    </lineage>
</organism>
<name>A0A8T8WJC1_ASPJA</name>
<gene>
    <name evidence="1" type="ORF">BO86DRAFT_327403</name>
</gene>
<feature type="non-terminal residue" evidence="1">
    <location>
        <position position="1"/>
    </location>
</feature>
<dbReference type="AlphaFoldDB" id="A0A8T8WJC1"/>
<reference evidence="1 2" key="1">
    <citation type="submission" date="2018-02" db="EMBL/GenBank/DDBJ databases">
        <title>The genomes of Aspergillus section Nigri reveals drivers in fungal speciation.</title>
        <authorList>
            <consortium name="DOE Joint Genome Institute"/>
            <person name="Vesth T.C."/>
            <person name="Nybo J."/>
            <person name="Theobald S."/>
            <person name="Brandl J."/>
            <person name="Frisvad J.C."/>
            <person name="Nielsen K.F."/>
            <person name="Lyhne E.K."/>
            <person name="Kogle M.E."/>
            <person name="Kuo A."/>
            <person name="Riley R."/>
            <person name="Clum A."/>
            <person name="Nolan M."/>
            <person name="Lipzen A."/>
            <person name="Salamov A."/>
            <person name="Henrissat B."/>
            <person name="Wiebenga A."/>
            <person name="De vries R.P."/>
            <person name="Grigoriev I.V."/>
            <person name="Mortensen U.H."/>
            <person name="Andersen M.R."/>
            <person name="Baker S.E."/>
        </authorList>
    </citation>
    <scope>NUCLEOTIDE SEQUENCE [LARGE SCALE GENOMIC DNA]</scope>
    <source>
        <strain evidence="1 2">CBS 114.51</strain>
    </source>
</reference>
<sequence>KYFLIYTTQILIQKSTAVFRNNYLANYFSIDATNTVRQKPIKYTYIKYF</sequence>
<accession>A0A8T8WJC1</accession>
<dbReference type="EMBL" id="KZ824918">
    <property type="protein sequence ID" value="RAH75752.1"/>
    <property type="molecule type" value="Genomic_DNA"/>
</dbReference>
<proteinExistence type="predicted"/>
<protein>
    <submittedName>
        <fullName evidence="1">Uncharacterized protein</fullName>
    </submittedName>
</protein>
<dbReference type="Proteomes" id="UP000249497">
    <property type="component" value="Unassembled WGS sequence"/>
</dbReference>
<keyword evidence="2" id="KW-1185">Reference proteome</keyword>
<dbReference type="OrthoDB" id="5400577at2759"/>
<dbReference type="RefSeq" id="XP_025521646.1">
    <property type="nucleotide sequence ID" value="XM_025668607.1"/>
</dbReference>